<dbReference type="Pfam" id="PF10109">
    <property type="entry name" value="Phage_TAC_7"/>
    <property type="match status" value="1"/>
</dbReference>
<dbReference type="Proteomes" id="UP000001556">
    <property type="component" value="Chromosome"/>
</dbReference>
<dbReference type="EMBL" id="CP000612">
    <property type="protein sequence ID" value="ABO49748.1"/>
    <property type="molecule type" value="Genomic_DNA"/>
</dbReference>
<dbReference type="AlphaFoldDB" id="A4J3U5"/>
<dbReference type="InterPro" id="IPR019289">
    <property type="entry name" value="Phage_tail_E/E"/>
</dbReference>
<dbReference type="KEGG" id="drm:Dred_1214"/>
<keyword evidence="2" id="KW-1185">Reference proteome</keyword>
<dbReference type="STRING" id="349161.Dred_1214"/>
<protein>
    <recommendedName>
        <fullName evidence="3">Phage tail assembly protein</fullName>
    </recommendedName>
</protein>
<dbReference type="RefSeq" id="WP_011877574.1">
    <property type="nucleotide sequence ID" value="NC_009253.1"/>
</dbReference>
<dbReference type="OrthoDB" id="1935314at2"/>
<proteinExistence type="predicted"/>
<reference evidence="1 2" key="1">
    <citation type="submission" date="2007-03" db="EMBL/GenBank/DDBJ databases">
        <title>Complete sequence of Desulfotomaculum reducens MI-1.</title>
        <authorList>
            <consortium name="US DOE Joint Genome Institute"/>
            <person name="Copeland A."/>
            <person name="Lucas S."/>
            <person name="Lapidus A."/>
            <person name="Barry K."/>
            <person name="Detter J.C."/>
            <person name="Glavina del Rio T."/>
            <person name="Hammon N."/>
            <person name="Israni S."/>
            <person name="Dalin E."/>
            <person name="Tice H."/>
            <person name="Pitluck S."/>
            <person name="Sims D."/>
            <person name="Brettin T."/>
            <person name="Bruce D."/>
            <person name="Han C."/>
            <person name="Tapia R."/>
            <person name="Schmutz J."/>
            <person name="Larimer F."/>
            <person name="Land M."/>
            <person name="Hauser L."/>
            <person name="Kyrpides N."/>
            <person name="Kim E."/>
            <person name="Tebo B.M."/>
            <person name="Richardson P."/>
        </authorList>
    </citation>
    <scope>NUCLEOTIDE SEQUENCE [LARGE SCALE GENOMIC DNA]</scope>
    <source>
        <strain evidence="1 2">MI-1</strain>
    </source>
</reference>
<evidence type="ECO:0000313" key="1">
    <source>
        <dbReference type="EMBL" id="ABO49748.1"/>
    </source>
</evidence>
<accession>A4J3U5</accession>
<evidence type="ECO:0000313" key="2">
    <source>
        <dbReference type="Proteomes" id="UP000001556"/>
    </source>
</evidence>
<evidence type="ECO:0008006" key="3">
    <source>
        <dbReference type="Google" id="ProtNLM"/>
    </source>
</evidence>
<gene>
    <name evidence="1" type="ordered locus">Dred_1214</name>
</gene>
<organism evidence="1 2">
    <name type="scientific">Desulforamulus reducens (strain ATCC BAA-1160 / DSM 100696 / MI-1)</name>
    <name type="common">Desulfotomaculum reducens</name>
    <dbReference type="NCBI Taxonomy" id="349161"/>
    <lineage>
        <taxon>Bacteria</taxon>
        <taxon>Bacillati</taxon>
        <taxon>Bacillota</taxon>
        <taxon>Clostridia</taxon>
        <taxon>Eubacteriales</taxon>
        <taxon>Peptococcaceae</taxon>
        <taxon>Desulforamulus</taxon>
    </lineage>
</organism>
<name>A4J3U5_DESRM</name>
<sequence>MKIIFKKPFNFEGKDYMDLDLDMDALTGRDLINANKEAVALGDASPVNEFSKTYLAAVAAKAAKVPVDMILSLPASDFTSLTLQVQNFLFGMESGVVEQSKNSEKLVC</sequence>
<dbReference type="eggNOG" id="ENOG5033JGS">
    <property type="taxonomic scope" value="Bacteria"/>
</dbReference>
<dbReference type="HOGENOM" id="CLU_161958_1_0_9"/>